<dbReference type="GO" id="GO:0004386">
    <property type="term" value="F:helicase activity"/>
    <property type="evidence" value="ECO:0007669"/>
    <property type="project" value="UniProtKB-KW"/>
</dbReference>
<reference evidence="8" key="1">
    <citation type="submission" date="2017-11" db="EMBL/GenBank/DDBJ databases">
        <title>The sensing device of the deep-sea amphipod.</title>
        <authorList>
            <person name="Kobayashi H."/>
            <person name="Nagahama T."/>
            <person name="Arai W."/>
            <person name="Sasagawa Y."/>
            <person name="Umeda M."/>
            <person name="Hayashi T."/>
            <person name="Nikaido I."/>
            <person name="Watanabe H."/>
            <person name="Oguri K."/>
            <person name="Kitazato H."/>
            <person name="Fujioka K."/>
            <person name="Kido Y."/>
            <person name="Takami H."/>
        </authorList>
    </citation>
    <scope>NUCLEOTIDE SEQUENCE</scope>
    <source>
        <tissue evidence="8">Whole body</tissue>
    </source>
</reference>
<feature type="region of interest" description="Disordered" evidence="5">
    <location>
        <begin position="615"/>
        <end position="659"/>
    </location>
</feature>
<dbReference type="InterPro" id="IPR059032">
    <property type="entry name" value="WHD_DDX60"/>
</dbReference>
<feature type="compositionally biased region" description="Basic residues" evidence="5">
    <location>
        <begin position="1281"/>
        <end position="1300"/>
    </location>
</feature>
<dbReference type="Gene3D" id="3.40.50.300">
    <property type="entry name" value="P-loop containing nucleotide triphosphate hydrolases"/>
    <property type="match status" value="2"/>
</dbReference>
<dbReference type="PROSITE" id="PS51194">
    <property type="entry name" value="HELICASE_CTER"/>
    <property type="match status" value="1"/>
</dbReference>
<feature type="region of interest" description="Disordered" evidence="5">
    <location>
        <begin position="456"/>
        <end position="484"/>
    </location>
</feature>
<accession>A0A6A7G030</accession>
<protein>
    <submittedName>
        <fullName evidence="8">ATP-dependent RNA helicase DDX60 isoform X1</fullName>
    </submittedName>
</protein>
<feature type="compositionally biased region" description="Basic and acidic residues" evidence="5">
    <location>
        <begin position="1270"/>
        <end position="1280"/>
    </location>
</feature>
<evidence type="ECO:0000256" key="4">
    <source>
        <dbReference type="ARBA" id="ARBA00022840"/>
    </source>
</evidence>
<feature type="compositionally biased region" description="Acidic residues" evidence="5">
    <location>
        <begin position="1"/>
        <end position="18"/>
    </location>
</feature>
<evidence type="ECO:0000256" key="3">
    <source>
        <dbReference type="ARBA" id="ARBA00022806"/>
    </source>
</evidence>
<dbReference type="InterPro" id="IPR014001">
    <property type="entry name" value="Helicase_ATP-bd"/>
</dbReference>
<dbReference type="PANTHER" id="PTHR44533:SF4">
    <property type="entry name" value="DEAD_H RNA HELICASE, PUTATIVE-RELATED"/>
    <property type="match status" value="1"/>
</dbReference>
<dbReference type="InterPro" id="IPR055124">
    <property type="entry name" value="PIN-like_DDX60"/>
</dbReference>
<evidence type="ECO:0000313" key="8">
    <source>
        <dbReference type="EMBL" id="LAC24171.1"/>
    </source>
</evidence>
<feature type="compositionally biased region" description="Basic residues" evidence="5">
    <location>
        <begin position="637"/>
        <end position="646"/>
    </location>
</feature>
<evidence type="ECO:0000256" key="5">
    <source>
        <dbReference type="SAM" id="MobiDB-lite"/>
    </source>
</evidence>
<feature type="domain" description="Helicase ATP-binding" evidence="6">
    <location>
        <begin position="848"/>
        <end position="1015"/>
    </location>
</feature>
<dbReference type="Pfam" id="PF00271">
    <property type="entry name" value="Helicase_C"/>
    <property type="match status" value="1"/>
</dbReference>
<sequence length="1854" mass="209607">MSSSDDWDANVSSDEEENVPTLAAEGPEAPAARVWRRGDAAFVPASGPSSTDENGIAQLNETRQLSDSTQIAKFIQSLKDDFDEDVLSRFDTKSDDYVSRLYQTISCGHRQIGHDTNKPFLVDLDSLLMDVFADPLLDWKFGGEFLQVIFLVEQALVRLSSGERALSVVMFDALSVLWSDTTMLLARNIVFLHLKNETKIRCECFDGWWDAKFKAFSDEIRPSFILVSDGDAHSQIKTPVYCMQIFQRLTLHLLSCGISCVRCTEVFYYSNALYGFRLEMPNVHQFVHEGMISQCIPEISAEPVAEPDLDLLNRLRELQIVRESPRFLIVLYGCIVMNKRQQNDNSKLLKQFLTHSIVQTCLDLKYRSFREEIYQNDDPDLKSFASRFCCAVIGILDHCARPELVYSCDVFDGRLFRVISHLSQTNPALPLSGEALRRLDMLYQVVNDQISRVDTADSPLSNGIKKPSRFSSRSTQAGSSRFGGSRFGSSKFEAKSNIEEPVTEVVISKSSPSETCAVHRIHSAVVDEIVPDLEKTLASDGLVVQSEPDPLPLPEHWHEKVLIPDGLRKKSEILNEAGKDRKRLEKGDQRYLAFMKKYSDSLAGSKIVLRDVIVSQKSSKKHPNDPGQKVKGVSGKGQKRRGKGKNVRQESIKNKTTLRQKAQAKDDMIRYIELAAMIPTLEGKISKLDEKLLALSDPVAALPGQLKLLEWCMESYRISQPDLNKDPAIRLFQTIHDIFRRFKIHMQISEVQALQTGLHLLGFNDSAKQLALDYVQLMNETHPKKTSLGEVLVSPNSYDESKQCEPVGISCRRFQLDYAGHLMVRNVESKPDPRVENFYPDKWQRDLLDVVDEKRSCLVVAPTSSGKTFISYYTMKKILFDNRTVKRSKDQGFVVFVCPTKALVNQVAADVFRRWGRIFGIYTMDYDMWALDCEVLITVPEGLERMLMAPQREQFAKQLRYVIFDEVHSIGNPTGGEIWERIILMLQCPFVALSATLGNPDSFHAWLQRVQNIVDRRGSRRTEVSLITHTERWSDLEKYMYVPKEMFPEISSLNLGGGLLTHSTSSICSIHPLGAYQLGNGLQRGQDLPADLVFSPKDCSTLFDVMIRVVSRPSEDFPERKELVSSMGELDPEVFFSPLCITKRQVSDYESQLKKQLVRWSELGLHEEIQTVLAQISADLRKEISRTEQIPLPTAPELESVRAASLDEYVNPYSPDFVNRHFLPLLMDLDSTDRIPAIVFSMDNESCERLVIDTLDRLEAIEEKVLKEDGGRKRVKDQKDRRKALKAQKRLRDAKKRKGKRQEGGDDEQPRAEDGLLPEAEAEKEVDLRFSFCRPGEMMNQDDVDYWVKRTLYKQSWKKNHPLIRCLARGIGVHHDGLSRQYRSLVEAMFRARHLKVVVTTETLSLGVNMPCRTTVFAGDSPKLTPLRYRQMMGRSGRRGYDNVGHVIFLGIPPHKISYLMTSSLLSLHGNFAMSTTSVLRALISHSEADDKKFRLRSIANLLQETFSPPSQNSAEHPLKALEVLKKQIGYHYRFSLEYLVQIGLIDCSGQTAGAAGLVSHLYASNPANFAFAVLLQSGIFDSICSGFSANINVVNDSKLVLKLENKAICREVLGILCHLFFRVPFPANFKKSINSLSHVVMSPLCQEAQAVLARHNQTTVALFTQYCRTFSRDCLGAEDPSLPMSGVKFSGTPISDTDDVSSPLVEEFKSSAREFHARSPFVALSGHTDSFLSGQEIMETVNHQIKIGETDFVPTIELKDARRRELPLNAYALDFFIHGAYARLLKDNSLVEGYAWDLLKEWSLILKSIKLALTYVIVDAESDKVFLTFTALSNEFKRAFDDIGSQHAVSRSE</sequence>
<name>A0A6A7G030_9CRUS</name>
<dbReference type="InterPro" id="IPR027417">
    <property type="entry name" value="P-loop_NTPase"/>
</dbReference>
<dbReference type="GO" id="GO:0016787">
    <property type="term" value="F:hydrolase activity"/>
    <property type="evidence" value="ECO:0007669"/>
    <property type="project" value="UniProtKB-KW"/>
</dbReference>
<keyword evidence="3 8" id="KW-0347">Helicase</keyword>
<dbReference type="Pfam" id="PF00270">
    <property type="entry name" value="DEAD"/>
    <property type="match status" value="1"/>
</dbReference>
<feature type="domain" description="Helicase C-terminal" evidence="7">
    <location>
        <begin position="1340"/>
        <end position="1507"/>
    </location>
</feature>
<dbReference type="EMBL" id="IACT01004998">
    <property type="protein sequence ID" value="LAC24171.1"/>
    <property type="molecule type" value="mRNA"/>
</dbReference>
<keyword evidence="2" id="KW-0378">Hydrolase</keyword>
<dbReference type="SMART" id="SM00487">
    <property type="entry name" value="DEXDc"/>
    <property type="match status" value="1"/>
</dbReference>
<keyword evidence="1" id="KW-0547">Nucleotide-binding</keyword>
<evidence type="ECO:0000256" key="1">
    <source>
        <dbReference type="ARBA" id="ARBA00022741"/>
    </source>
</evidence>
<dbReference type="InterPro" id="IPR052431">
    <property type="entry name" value="SKI2_subfamily_helicases"/>
</dbReference>
<feature type="compositionally biased region" description="Basic and acidic residues" evidence="5">
    <location>
        <begin position="1301"/>
        <end position="1314"/>
    </location>
</feature>
<dbReference type="PROSITE" id="PS51192">
    <property type="entry name" value="HELICASE_ATP_BIND_1"/>
    <property type="match status" value="1"/>
</dbReference>
<dbReference type="GO" id="GO:0005737">
    <property type="term" value="C:cytoplasm"/>
    <property type="evidence" value="ECO:0007669"/>
    <property type="project" value="TreeGrafter"/>
</dbReference>
<dbReference type="SMART" id="SM00490">
    <property type="entry name" value="HELICc"/>
    <property type="match status" value="1"/>
</dbReference>
<evidence type="ECO:0000259" key="7">
    <source>
        <dbReference type="PROSITE" id="PS51194"/>
    </source>
</evidence>
<dbReference type="SUPFAM" id="SSF52540">
    <property type="entry name" value="P-loop containing nucleoside triphosphate hydrolases"/>
    <property type="match status" value="1"/>
</dbReference>
<dbReference type="GO" id="GO:0005524">
    <property type="term" value="F:ATP binding"/>
    <property type="evidence" value="ECO:0007669"/>
    <property type="project" value="UniProtKB-KW"/>
</dbReference>
<dbReference type="FunFam" id="3.40.50.300:FF:001039">
    <property type="entry name" value="ATP-dependent RNA helicase DDX60"/>
    <property type="match status" value="1"/>
</dbReference>
<dbReference type="InterPro" id="IPR001650">
    <property type="entry name" value="Helicase_C-like"/>
</dbReference>
<dbReference type="InterPro" id="IPR011545">
    <property type="entry name" value="DEAD/DEAH_box_helicase_dom"/>
</dbReference>
<evidence type="ECO:0000256" key="2">
    <source>
        <dbReference type="ARBA" id="ARBA00022801"/>
    </source>
</evidence>
<dbReference type="Pfam" id="PF26076">
    <property type="entry name" value="WHD_DDX60"/>
    <property type="match status" value="1"/>
</dbReference>
<dbReference type="Pfam" id="PF23002">
    <property type="entry name" value="PIN-like_DDX60"/>
    <property type="match status" value="1"/>
</dbReference>
<feature type="region of interest" description="Disordered" evidence="5">
    <location>
        <begin position="1270"/>
        <end position="1318"/>
    </location>
</feature>
<keyword evidence="4" id="KW-0067">ATP-binding</keyword>
<evidence type="ECO:0000259" key="6">
    <source>
        <dbReference type="PROSITE" id="PS51192"/>
    </source>
</evidence>
<feature type="region of interest" description="Disordered" evidence="5">
    <location>
        <begin position="1"/>
        <end position="30"/>
    </location>
</feature>
<proteinExistence type="evidence at transcript level"/>
<dbReference type="GO" id="GO:0003676">
    <property type="term" value="F:nucleic acid binding"/>
    <property type="evidence" value="ECO:0007669"/>
    <property type="project" value="InterPro"/>
</dbReference>
<organism evidence="8">
    <name type="scientific">Hirondellea gigas</name>
    <dbReference type="NCBI Taxonomy" id="1518452"/>
    <lineage>
        <taxon>Eukaryota</taxon>
        <taxon>Metazoa</taxon>
        <taxon>Ecdysozoa</taxon>
        <taxon>Arthropoda</taxon>
        <taxon>Crustacea</taxon>
        <taxon>Multicrustacea</taxon>
        <taxon>Malacostraca</taxon>
        <taxon>Eumalacostraca</taxon>
        <taxon>Peracarida</taxon>
        <taxon>Amphipoda</taxon>
        <taxon>Amphilochidea</taxon>
        <taxon>Lysianassida</taxon>
        <taxon>Lysianassidira</taxon>
        <taxon>Lysianassoidea</taxon>
        <taxon>Lysianassidae</taxon>
        <taxon>Hirondellea</taxon>
    </lineage>
</organism>
<dbReference type="PANTHER" id="PTHR44533">
    <property type="entry name" value="DEAD/H RNA HELICASE, PUTATIVE-RELATED"/>
    <property type="match status" value="1"/>
</dbReference>